<dbReference type="Gene3D" id="1.25.40.390">
    <property type="match status" value="1"/>
</dbReference>
<evidence type="ECO:0000256" key="3">
    <source>
        <dbReference type="ARBA" id="ARBA00022729"/>
    </source>
</evidence>
<accession>A0ABS9RJB9</accession>
<gene>
    <name evidence="8" type="ORF">MKW35_10510</name>
</gene>
<comment type="subcellular location">
    <subcellularLocation>
        <location evidence="1">Cell outer membrane</location>
    </subcellularLocation>
</comment>
<evidence type="ECO:0000313" key="8">
    <source>
        <dbReference type="EMBL" id="MCH4553056.1"/>
    </source>
</evidence>
<protein>
    <submittedName>
        <fullName evidence="8">RagB/SusD family nutrient uptake outer membrane protein</fullName>
    </submittedName>
</protein>
<keyword evidence="9" id="KW-1185">Reference proteome</keyword>
<dbReference type="Pfam" id="PF14322">
    <property type="entry name" value="SusD-like_3"/>
    <property type="match status" value="1"/>
</dbReference>
<dbReference type="EMBL" id="JAKVQD010000004">
    <property type="protein sequence ID" value="MCH4553056.1"/>
    <property type="molecule type" value="Genomic_DNA"/>
</dbReference>
<sequence>MKHIVALITLLMLVSCDDYLDVKPEDKLLEEQVFESEASILNALNGIYTNMTKNSTYGGNLTMTAVEALGQRYKVANTSHDWNLIANYDYESSRAISVFNAIWADQYVNILNINNFIAGIEANPGTLDPDKESMVLGEAYGLRAMLHFDLLRLFGPVYTVNPDKESIPYYDNNSGDTEPLLPATEVMARVLSDLEKAETFLANDIIIEYGPLDIGLGVIIDDLSKYYLSRQYRFNYYAAKALQARVHLYAGNTTEAYNAATFVIENASEWFPWTDEADIFTEAANPDRSFSNEIVFGLINTAMYDRHRSYFAPSVVDNKILTADEFNLEQVFEFNTLDYRYNSTWQQPGSGAKPYKTFLKYADVNDNRTTFRFKQSLIRLTEMYYIAAETETDSVKALQYINTVRNNRGLQSLTTADNIQNEILKEYRKEFYGEGQLFFYYKRLNVQSIPSGTSGVSPYQMGADQYVVPLPTSETEYRN</sequence>
<proteinExistence type="inferred from homology"/>
<dbReference type="RefSeq" id="WP_240573508.1">
    <property type="nucleotide sequence ID" value="NZ_CP136709.1"/>
</dbReference>
<dbReference type="Pfam" id="PF07980">
    <property type="entry name" value="SusD_RagB"/>
    <property type="match status" value="1"/>
</dbReference>
<evidence type="ECO:0000313" key="9">
    <source>
        <dbReference type="Proteomes" id="UP001156141"/>
    </source>
</evidence>
<keyword evidence="5" id="KW-0998">Cell outer membrane</keyword>
<dbReference type="InterPro" id="IPR011990">
    <property type="entry name" value="TPR-like_helical_dom_sf"/>
</dbReference>
<name>A0ABS9RJB9_9FLAO</name>
<feature type="domain" description="SusD-like N-terminal" evidence="7">
    <location>
        <begin position="18"/>
        <end position="205"/>
    </location>
</feature>
<keyword evidence="3" id="KW-0732">Signal</keyword>
<dbReference type="InterPro" id="IPR033985">
    <property type="entry name" value="SusD-like_N"/>
</dbReference>
<dbReference type="Proteomes" id="UP001156141">
    <property type="component" value="Unassembled WGS sequence"/>
</dbReference>
<comment type="similarity">
    <text evidence="2">Belongs to the SusD family.</text>
</comment>
<reference evidence="8" key="1">
    <citation type="submission" date="2022-02" db="EMBL/GenBank/DDBJ databases">
        <title>Aestuariibaculum sp., a marine bacterium isolated from sediment in Guangxi.</title>
        <authorList>
            <person name="Ying J."/>
        </authorList>
    </citation>
    <scope>NUCLEOTIDE SEQUENCE</scope>
    <source>
        <strain evidence="8">L182</strain>
    </source>
</reference>
<dbReference type="PROSITE" id="PS51257">
    <property type="entry name" value="PROKAR_LIPOPROTEIN"/>
    <property type="match status" value="1"/>
</dbReference>
<dbReference type="InterPro" id="IPR012944">
    <property type="entry name" value="SusD_RagB_dom"/>
</dbReference>
<dbReference type="SUPFAM" id="SSF48452">
    <property type="entry name" value="TPR-like"/>
    <property type="match status" value="1"/>
</dbReference>
<organism evidence="8 9">
    <name type="scientific">Aestuariibaculum lutulentum</name>
    <dbReference type="NCBI Taxonomy" id="2920935"/>
    <lineage>
        <taxon>Bacteria</taxon>
        <taxon>Pseudomonadati</taxon>
        <taxon>Bacteroidota</taxon>
        <taxon>Flavobacteriia</taxon>
        <taxon>Flavobacteriales</taxon>
        <taxon>Flavobacteriaceae</taxon>
    </lineage>
</organism>
<evidence type="ECO:0000256" key="1">
    <source>
        <dbReference type="ARBA" id="ARBA00004442"/>
    </source>
</evidence>
<evidence type="ECO:0000256" key="4">
    <source>
        <dbReference type="ARBA" id="ARBA00023136"/>
    </source>
</evidence>
<comment type="caution">
    <text evidence="8">The sequence shown here is derived from an EMBL/GenBank/DDBJ whole genome shotgun (WGS) entry which is preliminary data.</text>
</comment>
<evidence type="ECO:0000256" key="5">
    <source>
        <dbReference type="ARBA" id="ARBA00023237"/>
    </source>
</evidence>
<evidence type="ECO:0000259" key="6">
    <source>
        <dbReference type="Pfam" id="PF07980"/>
    </source>
</evidence>
<evidence type="ECO:0000259" key="7">
    <source>
        <dbReference type="Pfam" id="PF14322"/>
    </source>
</evidence>
<keyword evidence="4" id="KW-0472">Membrane</keyword>
<feature type="domain" description="RagB/SusD" evidence="6">
    <location>
        <begin position="325"/>
        <end position="450"/>
    </location>
</feature>
<evidence type="ECO:0000256" key="2">
    <source>
        <dbReference type="ARBA" id="ARBA00006275"/>
    </source>
</evidence>